<evidence type="ECO:0000313" key="2">
    <source>
        <dbReference type="Proteomes" id="UP001139559"/>
    </source>
</evidence>
<name>A0A9X1XIR7_9VIBR</name>
<dbReference type="AlphaFoldDB" id="A0A9X1XIR7"/>
<organism evidence="1 2">
    <name type="scientific">Vibrio amylolyticus</name>
    <dbReference type="NCBI Taxonomy" id="2847292"/>
    <lineage>
        <taxon>Bacteria</taxon>
        <taxon>Pseudomonadati</taxon>
        <taxon>Pseudomonadota</taxon>
        <taxon>Gammaproteobacteria</taxon>
        <taxon>Vibrionales</taxon>
        <taxon>Vibrionaceae</taxon>
        <taxon>Vibrio</taxon>
    </lineage>
</organism>
<reference evidence="1" key="1">
    <citation type="submission" date="2021-11" db="EMBL/GenBank/DDBJ databases">
        <title>Vibrio ZSDE26 sp. nov. and Vibrio ZSDZ34 sp. nov., isolated from coastal seawater in Qingdao.</title>
        <authorList>
            <person name="Zhang P."/>
        </authorList>
    </citation>
    <scope>NUCLEOTIDE SEQUENCE</scope>
    <source>
        <strain evidence="1">ZSDE26</strain>
    </source>
</reference>
<keyword evidence="2" id="KW-1185">Reference proteome</keyword>
<evidence type="ECO:0000313" key="1">
    <source>
        <dbReference type="EMBL" id="MCK6263551.1"/>
    </source>
</evidence>
<dbReference type="Proteomes" id="UP001139559">
    <property type="component" value="Unassembled WGS sequence"/>
</dbReference>
<protein>
    <submittedName>
        <fullName evidence="1">Uncharacterized protein</fullName>
    </submittedName>
</protein>
<gene>
    <name evidence="1" type="ORF">KP803_09735</name>
</gene>
<dbReference type="RefSeq" id="WP_248008632.1">
    <property type="nucleotide sequence ID" value="NZ_JAJHVV010000005.1"/>
</dbReference>
<sequence length="440" mass="51338">MMQRINVQQLNSPITDSDIISNEEFIESEIVKLKDMDPNWVGFCREKSDIAIESITFLLKQWKFKHELGFPCGSCDYIKLIERKLEQYKDVFVSFFHLAPGLVYEVRERSPETYLWLMLDKQFEMKREHLLSALYSSNKVDKNIVTLLVSGSKRSDLDIVLAEMISGDAPLKSNCLYWLHLRQTASYSLLNHFLKQNKLSDIELLPLFSLNGDMEARDELEKLVEGDAFLFERLVGRENRNTWLRHTFGNSLDKAEYSDIVTYVHILEIKDLVVFDVTSEKAPIHLAIAGDIEDVEATLAYMVTLEADEGEEWLYALYVLYGDAFPLNPSKLGIEYEWEDALALLAEWYEKNEHRFETQLRFGKPATSESTIETLLNKHIPAEFRLWIWRSLCLHSSTYFPWNAYMSSEQQKTLFHKFKSNQMALRRFDNRGQHIATLGH</sequence>
<comment type="caution">
    <text evidence="1">The sequence shown here is derived from an EMBL/GenBank/DDBJ whole genome shotgun (WGS) entry which is preliminary data.</text>
</comment>
<proteinExistence type="predicted"/>
<dbReference type="EMBL" id="JAJHVV010000005">
    <property type="protein sequence ID" value="MCK6263551.1"/>
    <property type="molecule type" value="Genomic_DNA"/>
</dbReference>
<accession>A0A9X1XIR7</accession>